<dbReference type="Proteomes" id="UP000598120">
    <property type="component" value="Unassembled WGS sequence"/>
</dbReference>
<organism evidence="2 3">
    <name type="scientific">Aquaticitalea lipolytica</name>
    <dbReference type="NCBI Taxonomy" id="1247562"/>
    <lineage>
        <taxon>Bacteria</taxon>
        <taxon>Pseudomonadati</taxon>
        <taxon>Bacteroidota</taxon>
        <taxon>Flavobacteriia</taxon>
        <taxon>Flavobacteriales</taxon>
        <taxon>Flavobacteriaceae</taxon>
        <taxon>Aquaticitalea</taxon>
    </lineage>
</organism>
<dbReference type="AlphaFoldDB" id="A0A8J2TUA1"/>
<gene>
    <name evidence="2" type="ORF">GCM10011531_27650</name>
</gene>
<keyword evidence="1" id="KW-1133">Transmembrane helix</keyword>
<keyword evidence="3" id="KW-1185">Reference proteome</keyword>
<evidence type="ECO:0000313" key="2">
    <source>
        <dbReference type="EMBL" id="GFZ94317.1"/>
    </source>
</evidence>
<comment type="caution">
    <text evidence="2">The sequence shown here is derived from an EMBL/GenBank/DDBJ whole genome shotgun (WGS) entry which is preliminary data.</text>
</comment>
<keyword evidence="1" id="KW-0472">Membrane</keyword>
<feature type="transmembrane region" description="Helical" evidence="1">
    <location>
        <begin position="12"/>
        <end position="31"/>
    </location>
</feature>
<dbReference type="EMBL" id="BMIC01000011">
    <property type="protein sequence ID" value="GFZ94317.1"/>
    <property type="molecule type" value="Genomic_DNA"/>
</dbReference>
<name>A0A8J2TUA1_9FLAO</name>
<keyword evidence="1" id="KW-0812">Transmembrane</keyword>
<accession>A0A8J2TUA1</accession>
<sequence>MELIKQNPIIFRVIIIIIALIVLFFMSDFIIKSLKLSISKRQLLIFAFGLYLLIDFVLSWL</sequence>
<proteinExistence type="predicted"/>
<protein>
    <submittedName>
        <fullName evidence="2">Uncharacterized protein</fullName>
    </submittedName>
</protein>
<evidence type="ECO:0000256" key="1">
    <source>
        <dbReference type="SAM" id="Phobius"/>
    </source>
</evidence>
<feature type="transmembrane region" description="Helical" evidence="1">
    <location>
        <begin position="43"/>
        <end position="60"/>
    </location>
</feature>
<reference evidence="2 3" key="1">
    <citation type="journal article" date="2014" name="Int. J. Syst. Evol. Microbiol.">
        <title>Complete genome sequence of Corynebacterium casei LMG S-19264T (=DSM 44701T), isolated from a smear-ripened cheese.</title>
        <authorList>
            <consortium name="US DOE Joint Genome Institute (JGI-PGF)"/>
            <person name="Walter F."/>
            <person name="Albersmeier A."/>
            <person name="Kalinowski J."/>
            <person name="Ruckert C."/>
        </authorList>
    </citation>
    <scope>NUCLEOTIDE SEQUENCE [LARGE SCALE GENOMIC DNA]</scope>
    <source>
        <strain evidence="2 3">CGMCC 1.15295</strain>
    </source>
</reference>
<evidence type="ECO:0000313" key="3">
    <source>
        <dbReference type="Proteomes" id="UP000598120"/>
    </source>
</evidence>